<dbReference type="RefSeq" id="YP_010755385.1">
    <property type="nucleotide sequence ID" value="NC_073469.1"/>
</dbReference>
<reference evidence="3" key="1">
    <citation type="submission" date="2022-08" db="EMBL/GenBank/DDBJ databases">
        <authorList>
            <person name="Dojs M.A."/>
            <person name="Fleischacker C.L."/>
            <person name="Jackson S.M."/>
            <person name="Feiring S.B."/>
            <person name="Webb R.J."/>
            <person name="Schaefbauer A.B."/>
            <person name="Vigness C.A."/>
            <person name="Boyle B.L."/>
            <person name="Frank J.R."/>
            <person name="Fleischacker T.C."/>
            <person name="Ackerman S.B."/>
            <person name="Balish M.F."/>
            <person name="Garlena R.A."/>
            <person name="Russell D.A."/>
            <person name="Jacobs-Sera D."/>
            <person name="Hatfull G.F."/>
        </authorList>
    </citation>
    <scope>NUCLEOTIDE SEQUENCE</scope>
</reference>
<evidence type="ECO:0000256" key="1">
    <source>
        <dbReference type="SAM" id="MobiDB-lite"/>
    </source>
</evidence>
<accession>A0A977KNL2</accession>
<proteinExistence type="predicted"/>
<evidence type="ECO:0000313" key="3">
    <source>
        <dbReference type="EMBL" id="UXE04778.1"/>
    </source>
</evidence>
<evidence type="ECO:0000313" key="4">
    <source>
        <dbReference type="Proteomes" id="UP001063033"/>
    </source>
</evidence>
<evidence type="ECO:0000256" key="2">
    <source>
        <dbReference type="SAM" id="Phobius"/>
    </source>
</evidence>
<feature type="transmembrane region" description="Helical" evidence="2">
    <location>
        <begin position="6"/>
        <end position="26"/>
    </location>
</feature>
<gene>
    <name evidence="3" type="primary">42</name>
    <name evidence="3" type="ORF">SEA_SHAMBRE1_42</name>
</gene>
<sequence length="115" mass="12505">MTETQLTVLLLIIAVLAFTAYAGLLLRLGKQRRADDTARHARLSRHLGSPVQRPPAVGGKLKYTDANGVHRAVIVDAVKRPPVLERTGERIVRLLDDGSLLVTRPGKGKHRGGKS</sequence>
<organism evidence="3 4">
    <name type="scientific">Arthrobacter phage Shambre1</name>
    <dbReference type="NCBI Taxonomy" id="2927284"/>
    <lineage>
        <taxon>Viruses</taxon>
        <taxon>Duplodnaviria</taxon>
        <taxon>Heunggongvirae</taxon>
        <taxon>Uroviricota</taxon>
        <taxon>Caudoviricetes</taxon>
        <taxon>Bismarckvirus</taxon>
        <taxon>Bismarckvirus shambre1</taxon>
    </lineage>
</organism>
<keyword evidence="4" id="KW-1185">Reference proteome</keyword>
<dbReference type="KEGG" id="vg:80020037"/>
<keyword evidence="2" id="KW-1133">Transmembrane helix</keyword>
<dbReference type="Proteomes" id="UP001063033">
    <property type="component" value="Segment"/>
</dbReference>
<keyword evidence="2" id="KW-0812">Transmembrane</keyword>
<dbReference type="GeneID" id="80020037"/>
<dbReference type="EMBL" id="OP297545">
    <property type="protein sequence ID" value="UXE04778.1"/>
    <property type="molecule type" value="Genomic_DNA"/>
</dbReference>
<protein>
    <submittedName>
        <fullName evidence="3">Membrane protein</fullName>
    </submittedName>
</protein>
<name>A0A977KNL2_9CAUD</name>
<feature type="region of interest" description="Disordered" evidence="1">
    <location>
        <begin position="37"/>
        <end position="61"/>
    </location>
</feature>
<keyword evidence="2" id="KW-0472">Membrane</keyword>